<protein>
    <submittedName>
        <fullName evidence="1">Uncharacterized protein</fullName>
    </submittedName>
</protein>
<dbReference type="STRING" id="713585.THITH_16230"/>
<proteinExistence type="predicted"/>
<evidence type="ECO:0000313" key="1">
    <source>
        <dbReference type="EMBL" id="AHF00299.1"/>
    </source>
</evidence>
<gene>
    <name evidence="1" type="ORF">THITH_16230</name>
</gene>
<dbReference type="EMBL" id="CP007029">
    <property type="protein sequence ID" value="AHF00299.1"/>
    <property type="molecule type" value="Genomic_DNA"/>
</dbReference>
<dbReference type="AlphaFoldDB" id="W0DTI3"/>
<evidence type="ECO:0000313" key="2">
    <source>
        <dbReference type="Proteomes" id="UP000005289"/>
    </source>
</evidence>
<name>W0DTI3_9GAMM</name>
<organism evidence="1 2">
    <name type="scientific">Thioalkalivibrio paradoxus ARh 1</name>
    <dbReference type="NCBI Taxonomy" id="713585"/>
    <lineage>
        <taxon>Bacteria</taxon>
        <taxon>Pseudomonadati</taxon>
        <taxon>Pseudomonadota</taxon>
        <taxon>Gammaproteobacteria</taxon>
        <taxon>Chromatiales</taxon>
        <taxon>Ectothiorhodospiraceae</taxon>
        <taxon>Thioalkalivibrio</taxon>
    </lineage>
</organism>
<sequence>MAIASVAFACMREQGALADSMAQAVHLRA</sequence>
<dbReference type="Proteomes" id="UP000005289">
    <property type="component" value="Chromosome"/>
</dbReference>
<accession>W0DTI3</accession>
<keyword evidence="2" id="KW-1185">Reference proteome</keyword>
<dbReference type="KEGG" id="tti:THITH_16230"/>
<reference evidence="1 2" key="1">
    <citation type="submission" date="2013-12" db="EMBL/GenBank/DDBJ databases">
        <authorList>
            <consortium name="DOE Joint Genome Institute"/>
            <person name="Muyzer G."/>
            <person name="Huntemann M."/>
            <person name="Han J."/>
            <person name="Chen A."/>
            <person name="Kyrpides N."/>
            <person name="Mavromatis K."/>
            <person name="Markowitz V."/>
            <person name="Palaniappan K."/>
            <person name="Ivanova N."/>
            <person name="Schaumberg A."/>
            <person name="Pati A."/>
            <person name="Liolios K."/>
            <person name="Nordberg H.P."/>
            <person name="Cantor M.N."/>
            <person name="Hua S.X."/>
            <person name="Woyke T."/>
        </authorList>
    </citation>
    <scope>NUCLEOTIDE SEQUENCE [LARGE SCALE GENOMIC DNA]</scope>
    <source>
        <strain evidence="1 2">ARh 1</strain>
    </source>
</reference>
<dbReference type="HOGENOM" id="CLU_3410434_0_0_6"/>